<keyword evidence="4" id="KW-1185">Reference proteome</keyword>
<feature type="region of interest" description="Disordered" evidence="2">
    <location>
        <begin position="261"/>
        <end position="300"/>
    </location>
</feature>
<dbReference type="SMART" id="SM00355">
    <property type="entry name" value="ZnF_C2H2"/>
    <property type="match status" value="2"/>
</dbReference>
<name>A0A8B7NN78_HYAAZ</name>
<feature type="domain" description="C2H2-type" evidence="3">
    <location>
        <begin position="983"/>
        <end position="1010"/>
    </location>
</feature>
<feature type="domain" description="C2H2-type" evidence="3">
    <location>
        <begin position="1010"/>
        <end position="1032"/>
    </location>
</feature>
<evidence type="ECO:0000259" key="3">
    <source>
        <dbReference type="PROSITE" id="PS50157"/>
    </source>
</evidence>
<feature type="compositionally biased region" description="Basic and acidic residues" evidence="2">
    <location>
        <begin position="24"/>
        <end position="33"/>
    </location>
</feature>
<accession>A0A8B7NN78</accession>
<dbReference type="GeneID" id="108672033"/>
<keyword evidence="1" id="KW-0863">Zinc-finger</keyword>
<proteinExistence type="predicted"/>
<dbReference type="OrthoDB" id="6349261at2759"/>
<feature type="region of interest" description="Disordered" evidence="2">
    <location>
        <begin position="12"/>
        <end position="43"/>
    </location>
</feature>
<sequence length="1045" mass="112483">MAFNALARLPNSSVGPDVCSKSSNDTDKNDMLSHHPSCQDPTSMTLNVDDLYSSQTPEKSHHSCLLPKIKEAKELQGIMLSDSDLYCSGVDPGPIDVGNSVNSVSMSSSMMVMMNTASSSGNDYSMLPNFDSSLSHVNNMNILSLPNIFHTSETDSEVALTLASLGDPKNEKLEQSAAVVENFAGDNIEKTLSNGLTDNISSLNSNATESCISNTVNNQTFQKKDYFSSASENVIHKSILSSDQMSSDKVSSVEPTLVLRSRRARGSACSNQQRQHNFPDPERISRKRRKKDASSKHTLEKIPLQVTDVISKNTGATPHVLHTSSSQMGDTLIEDTHLYCQLQNQLPTSKDSSSTLNSTEKLYFLGKEFSFSESQLSPLEAANDQKQLHNLNKEPRSDDLSSLQSSKSTAEPSSVCVDSNVEDSHLDTFSNVMLAANSILDGHFSSQKTVESVNIYNQDGRVFQRYHPNSSGIHSSANSTQVLPSSVFSLPSSTTLIHPTVAPCYAVNCSVEQNSDFTTSNDVRISAVQCPMGTTDINVFASNKNEFASSLNAYPHTSVSQTPQSFPLISSTFTSTSNSFTSLNSLVPSSNNLGQNKLGGDHFFSLQSSDFQGPNCLQSSGSAQSVPTVTQSFSNSSTSYLPVAHTQNTFSHTLYESNTSATAETLPQVEQGASKSVSCSYSNAINGEATLQNSSNTGKNEQAQVISNSREKVIGESGGLATVLLLPVTSAGISEKENLLGQLLKASEHCEPASLIPAGVVNDVIPAVGYRILEVSNLSEMMRSMHCCSGSSVPGTIVIQERASLREGAVSQLSVICTACQEGTVCATSNRVASDGSAAAAPGSAWDINLRVQQLAQEFGLTEHQVQRMLEILGIFYRPCDPPTIADPRSSSNADSSLRCEGVPAGNADISAAHTEQNTDGVTLTSRRTASHKTAELKFESLQNLSVSNNNTNNNGGACTKTSKKKTKKNKKSSPAEPKPKTISCTECPAKFAALNHLKKHALSHNLAQHTCPYCHSYFKKPYNLREHIKKHQSYILQAKNAMLD</sequence>
<dbReference type="AlphaFoldDB" id="A0A8B7NN78"/>
<dbReference type="KEGG" id="hazt:108672033"/>
<feature type="compositionally biased region" description="Basic residues" evidence="2">
    <location>
        <begin position="962"/>
        <end position="972"/>
    </location>
</feature>
<dbReference type="PROSITE" id="PS00028">
    <property type="entry name" value="ZINC_FINGER_C2H2_1"/>
    <property type="match status" value="2"/>
</dbReference>
<keyword evidence="1" id="KW-0862">Zinc</keyword>
<protein>
    <submittedName>
        <fullName evidence="5">Uncharacterized protein LOC108672033</fullName>
    </submittedName>
</protein>
<evidence type="ECO:0000256" key="2">
    <source>
        <dbReference type="SAM" id="MobiDB-lite"/>
    </source>
</evidence>
<organism evidence="4 5">
    <name type="scientific">Hyalella azteca</name>
    <name type="common">Amphipod</name>
    <dbReference type="NCBI Taxonomy" id="294128"/>
    <lineage>
        <taxon>Eukaryota</taxon>
        <taxon>Metazoa</taxon>
        <taxon>Ecdysozoa</taxon>
        <taxon>Arthropoda</taxon>
        <taxon>Crustacea</taxon>
        <taxon>Multicrustacea</taxon>
        <taxon>Malacostraca</taxon>
        <taxon>Eumalacostraca</taxon>
        <taxon>Peracarida</taxon>
        <taxon>Amphipoda</taxon>
        <taxon>Senticaudata</taxon>
        <taxon>Talitrida</taxon>
        <taxon>Talitroidea</taxon>
        <taxon>Hyalellidae</taxon>
        <taxon>Hyalella</taxon>
    </lineage>
</organism>
<dbReference type="RefSeq" id="XP_018015135.1">
    <property type="nucleotide sequence ID" value="XM_018159646.2"/>
</dbReference>
<dbReference type="Gene3D" id="3.30.160.60">
    <property type="entry name" value="Classic Zinc Finger"/>
    <property type="match status" value="1"/>
</dbReference>
<gene>
    <name evidence="5" type="primary">LOC108672033</name>
</gene>
<dbReference type="InterPro" id="IPR013087">
    <property type="entry name" value="Znf_C2H2_type"/>
</dbReference>
<keyword evidence="1" id="KW-0479">Metal-binding</keyword>
<feature type="region of interest" description="Disordered" evidence="2">
    <location>
        <begin position="941"/>
        <end position="981"/>
    </location>
</feature>
<reference evidence="5" key="1">
    <citation type="submission" date="2025-08" db="UniProtKB">
        <authorList>
            <consortium name="RefSeq"/>
        </authorList>
    </citation>
    <scope>IDENTIFICATION</scope>
    <source>
        <tissue evidence="5">Whole organism</tissue>
    </source>
</reference>
<dbReference type="PROSITE" id="PS50157">
    <property type="entry name" value="ZINC_FINGER_C2H2_2"/>
    <property type="match status" value="2"/>
</dbReference>
<dbReference type="Proteomes" id="UP000694843">
    <property type="component" value="Unplaced"/>
</dbReference>
<evidence type="ECO:0000313" key="4">
    <source>
        <dbReference type="Proteomes" id="UP000694843"/>
    </source>
</evidence>
<evidence type="ECO:0000256" key="1">
    <source>
        <dbReference type="PROSITE-ProRule" id="PRU00042"/>
    </source>
</evidence>
<evidence type="ECO:0000313" key="5">
    <source>
        <dbReference type="RefSeq" id="XP_018015135.1"/>
    </source>
</evidence>
<dbReference type="GO" id="GO:0008270">
    <property type="term" value="F:zinc ion binding"/>
    <property type="evidence" value="ECO:0007669"/>
    <property type="project" value="UniProtKB-KW"/>
</dbReference>
<feature type="region of interest" description="Disordered" evidence="2">
    <location>
        <begin position="392"/>
        <end position="416"/>
    </location>
</feature>